<accession>A0A919TQD9</accession>
<dbReference type="InterPro" id="IPR015943">
    <property type="entry name" value="WD40/YVTN_repeat-like_dom_sf"/>
</dbReference>
<comment type="caution">
    <text evidence="2">The sequence shown here is derived from an EMBL/GenBank/DDBJ whole genome shotgun (WGS) entry which is preliminary data.</text>
</comment>
<dbReference type="InterPro" id="IPR011047">
    <property type="entry name" value="Quinoprotein_ADH-like_sf"/>
</dbReference>
<evidence type="ECO:0000313" key="2">
    <source>
        <dbReference type="EMBL" id="GIF17330.1"/>
    </source>
</evidence>
<dbReference type="SUPFAM" id="SSF50998">
    <property type="entry name" value="Quinoprotein alcohol dehydrogenase-like"/>
    <property type="match status" value="1"/>
</dbReference>
<evidence type="ECO:0000259" key="1">
    <source>
        <dbReference type="Pfam" id="PF13360"/>
    </source>
</evidence>
<keyword evidence="3" id="KW-1185">Reference proteome</keyword>
<dbReference type="AlphaFoldDB" id="A0A919TQD9"/>
<sequence length="426" mass="44719">MTVIDLGAPGSSPVGSARARRRWDPRIAVRWAAAAEALLCVAVLGGSARPASIVTRPAWSVPIGPTSLMAASADTVFVVPAAGVSDVTAYDLRSGAVRWSTWVPTAHGRMVAQPPGALMVPVGRDGGAATVALDLRTGEQLWRVAGDLIDATPETALLAGPDATVRRVRMADGATIWSRPVDGAASWTITGHDLRWGRIVAARADGLVRTLRLVDGIPLVQRRLPNDLDVSAGNVGTVAGVVYVNRMETDRAVVTGYDLGTLDPRWRFAQASSDALPEGPAARTCGVVICFRDGTSTVGLDPGSATVRWRVAGWVDATRTADRSRLLADSPDREWHALIDSATGRIVAELGAGTAVWNYEHSTPTYYLRVLGSAEPGVLASRLNLQTGRLEPRGVLGEVGFPGCIAVGDHLICGTTDGHLAVTDLG</sequence>
<dbReference type="InterPro" id="IPR002372">
    <property type="entry name" value="PQQ_rpt_dom"/>
</dbReference>
<dbReference type="Gene3D" id="2.130.10.10">
    <property type="entry name" value="YVTN repeat-like/Quinoprotein amine dehydrogenase"/>
    <property type="match status" value="2"/>
</dbReference>
<gene>
    <name evidence="2" type="ORF">Ate02nite_00600</name>
</gene>
<dbReference type="EMBL" id="BOMY01000001">
    <property type="protein sequence ID" value="GIF17330.1"/>
    <property type="molecule type" value="Genomic_DNA"/>
</dbReference>
<proteinExistence type="predicted"/>
<dbReference type="Proteomes" id="UP000623608">
    <property type="component" value="Unassembled WGS sequence"/>
</dbReference>
<protein>
    <recommendedName>
        <fullName evidence="1">Pyrrolo-quinoline quinone repeat domain-containing protein</fullName>
    </recommendedName>
</protein>
<organism evidence="2 3">
    <name type="scientific">Paractinoplanes tereljensis</name>
    <dbReference type="NCBI Taxonomy" id="571912"/>
    <lineage>
        <taxon>Bacteria</taxon>
        <taxon>Bacillati</taxon>
        <taxon>Actinomycetota</taxon>
        <taxon>Actinomycetes</taxon>
        <taxon>Micromonosporales</taxon>
        <taxon>Micromonosporaceae</taxon>
        <taxon>Paractinoplanes</taxon>
    </lineage>
</organism>
<feature type="domain" description="Pyrrolo-quinoline quinone repeat" evidence="1">
    <location>
        <begin position="58"/>
        <end position="184"/>
    </location>
</feature>
<name>A0A919TQD9_9ACTN</name>
<reference evidence="2" key="1">
    <citation type="submission" date="2021-01" db="EMBL/GenBank/DDBJ databases">
        <title>Whole genome shotgun sequence of Actinoplanes tereljensis NBRC 105297.</title>
        <authorList>
            <person name="Komaki H."/>
            <person name="Tamura T."/>
        </authorList>
    </citation>
    <scope>NUCLEOTIDE SEQUENCE</scope>
    <source>
        <strain evidence="2">NBRC 105297</strain>
    </source>
</reference>
<dbReference type="Pfam" id="PF13360">
    <property type="entry name" value="PQQ_2"/>
    <property type="match status" value="1"/>
</dbReference>
<evidence type="ECO:0000313" key="3">
    <source>
        <dbReference type="Proteomes" id="UP000623608"/>
    </source>
</evidence>